<name>A0AAI8GA84_9FLAO</name>
<dbReference type="AlphaFoldDB" id="A0AAI8GA84"/>
<evidence type="ECO:0000256" key="1">
    <source>
        <dbReference type="SAM" id="Coils"/>
    </source>
</evidence>
<dbReference type="RefSeq" id="WP_138424949.1">
    <property type="nucleotide sequence ID" value="NZ_CP010992.1"/>
</dbReference>
<reference evidence="2 3" key="2">
    <citation type="submission" date="2019-05" db="EMBL/GenBank/DDBJ databases">
        <authorList>
            <person name="Ravantti J.J."/>
        </authorList>
    </citation>
    <scope>NUCLEOTIDE SEQUENCE [LARGE SCALE GENOMIC DNA]</scope>
    <source>
        <strain evidence="2 3">B185</strain>
    </source>
</reference>
<keyword evidence="1" id="KW-0175">Coiled coil</keyword>
<evidence type="ECO:0000313" key="3">
    <source>
        <dbReference type="Proteomes" id="UP000304840"/>
    </source>
</evidence>
<dbReference type="Proteomes" id="UP000304840">
    <property type="component" value="Chromosome"/>
</dbReference>
<gene>
    <name evidence="2" type="ORF">UN65_02945</name>
</gene>
<accession>A0AAI8GA84</accession>
<sequence length="60" mass="7046">MSDVLEFQKQRIEALEKEIQRLQQIIVKTEKTTRVSADKLKEVISDPAFNKPIQNLNYND</sequence>
<dbReference type="EMBL" id="CP010992">
    <property type="protein sequence ID" value="AMO19440.1"/>
    <property type="molecule type" value="Genomic_DNA"/>
</dbReference>
<reference evidence="3" key="1">
    <citation type="submission" date="2016-03" db="EMBL/GenBank/DDBJ databases">
        <title>Flavobacterium columnare strain B185, complete genome.</title>
        <authorList>
            <person name="Sundberg L.-R."/>
            <person name="Papponen P."/>
            <person name="Laanto E."/>
        </authorList>
    </citation>
    <scope>NUCLEOTIDE SEQUENCE [LARGE SCALE GENOMIC DNA]</scope>
    <source>
        <strain evidence="3">B185</strain>
    </source>
</reference>
<feature type="coiled-coil region" evidence="1">
    <location>
        <begin position="5"/>
        <end position="32"/>
    </location>
</feature>
<protein>
    <submittedName>
        <fullName evidence="2">Uncharacterized protein</fullName>
    </submittedName>
</protein>
<evidence type="ECO:0000313" key="2">
    <source>
        <dbReference type="EMBL" id="AMO19440.1"/>
    </source>
</evidence>
<proteinExistence type="predicted"/>
<organism evidence="2 3">
    <name type="scientific">Flavobacterium columnare</name>
    <dbReference type="NCBI Taxonomy" id="996"/>
    <lineage>
        <taxon>Bacteria</taxon>
        <taxon>Pseudomonadati</taxon>
        <taxon>Bacteroidota</taxon>
        <taxon>Flavobacteriia</taxon>
        <taxon>Flavobacteriales</taxon>
        <taxon>Flavobacteriaceae</taxon>
        <taxon>Flavobacterium</taxon>
    </lineage>
</organism>